<evidence type="ECO:0000313" key="3">
    <source>
        <dbReference type="Proteomes" id="UP000052013"/>
    </source>
</evidence>
<dbReference type="Proteomes" id="UP000052013">
    <property type="component" value="Unassembled WGS sequence"/>
</dbReference>
<dbReference type="EMBL" id="AZEY01000034">
    <property type="protein sequence ID" value="KRL67129.1"/>
    <property type="molecule type" value="Genomic_DNA"/>
</dbReference>
<protein>
    <submittedName>
        <fullName evidence="2">Phage-associated protein</fullName>
    </submittedName>
</protein>
<accession>A0A0R1SEK2</accession>
<organism evidence="2 3">
    <name type="scientific">Lentilactobacillus diolivorans DSM 14421</name>
    <dbReference type="NCBI Taxonomy" id="1423739"/>
    <lineage>
        <taxon>Bacteria</taxon>
        <taxon>Bacillati</taxon>
        <taxon>Bacillota</taxon>
        <taxon>Bacilli</taxon>
        <taxon>Lactobacillales</taxon>
        <taxon>Lactobacillaceae</taxon>
        <taxon>Lentilactobacillus</taxon>
    </lineage>
</organism>
<name>A0A0R1SEK2_9LACO</name>
<dbReference type="AlphaFoldDB" id="A0A0R1SEK2"/>
<evidence type="ECO:0000313" key="2">
    <source>
        <dbReference type="EMBL" id="KRL67129.1"/>
    </source>
</evidence>
<gene>
    <name evidence="2" type="ORF">FC85_GL002724</name>
</gene>
<dbReference type="Pfam" id="PF06381">
    <property type="entry name" value="Phage_portal_3"/>
    <property type="match status" value="1"/>
</dbReference>
<evidence type="ECO:0000259" key="1">
    <source>
        <dbReference type="Pfam" id="PF06381"/>
    </source>
</evidence>
<feature type="domain" description="Anti-CBASS protein Acb1-like N-terminal" evidence="1">
    <location>
        <begin position="55"/>
        <end position="407"/>
    </location>
</feature>
<reference evidence="2 3" key="1">
    <citation type="journal article" date="2015" name="Genome Announc.">
        <title>Expanding the biotechnology potential of lactobacilli through comparative genomics of 213 strains and associated genera.</title>
        <authorList>
            <person name="Sun Z."/>
            <person name="Harris H.M."/>
            <person name="McCann A."/>
            <person name="Guo C."/>
            <person name="Argimon S."/>
            <person name="Zhang W."/>
            <person name="Yang X."/>
            <person name="Jeffery I.B."/>
            <person name="Cooney J.C."/>
            <person name="Kagawa T.F."/>
            <person name="Liu W."/>
            <person name="Song Y."/>
            <person name="Salvetti E."/>
            <person name="Wrobel A."/>
            <person name="Rasinkangas P."/>
            <person name="Parkhill J."/>
            <person name="Rea M.C."/>
            <person name="O'Sullivan O."/>
            <person name="Ritari J."/>
            <person name="Douillard F.P."/>
            <person name="Paul Ross R."/>
            <person name="Yang R."/>
            <person name="Briner A.E."/>
            <person name="Felis G.E."/>
            <person name="de Vos W.M."/>
            <person name="Barrangou R."/>
            <person name="Klaenhammer T.R."/>
            <person name="Caufield P.W."/>
            <person name="Cui Y."/>
            <person name="Zhang H."/>
            <person name="O'Toole P.W."/>
        </authorList>
    </citation>
    <scope>NUCLEOTIDE SEQUENCE [LARGE SCALE GENOMIC DNA]</scope>
    <source>
        <strain evidence="2 3">DSM 14421</strain>
    </source>
</reference>
<dbReference type="STRING" id="1423739.FC85_GL002724"/>
<dbReference type="InterPro" id="IPR006445">
    <property type="entry name" value="Phage-assoc_HI1409"/>
</dbReference>
<dbReference type="InterPro" id="IPR024459">
    <property type="entry name" value="Acb1-like_N"/>
</dbReference>
<dbReference type="PATRIC" id="fig|1423739.3.peg.2825"/>
<proteinExistence type="predicted"/>
<comment type="caution">
    <text evidence="2">The sequence shown here is derived from an EMBL/GenBank/DDBJ whole genome shotgun (WGS) entry which is preliminary data.</text>
</comment>
<dbReference type="RefSeq" id="WP_057864302.1">
    <property type="nucleotide sequence ID" value="NZ_AZEY01000034.1"/>
</dbReference>
<dbReference type="NCBIfam" id="TIGR01555">
    <property type="entry name" value="phge_rel_HI1409"/>
    <property type="match status" value="1"/>
</dbReference>
<sequence>MANKRIKRKQAPKDSLDEKVKIVDSMADDHSASAKSYSNLVPHGNYRQLDDNQIQQLDHDNHVAHMVITMPATDMTRNGWEFTSDNEDLDDLINQKLKDLNSQNVFAQFLSDRLKWGDSFIAIGGIENQKDDDSSKPLDPDALLDILYIQPFDRRIVGNIITNLWPFSLTYGKEANIQVSVGNSAYDLENNTQTENGLMKTIDASRYMHAEYGRDEGDDQGHSIYETIFDALKLVDIANWSVGQIMNDLSFKTYSSNSIDTASADPKQLAKLSGMMNYQFTTESLALIGQNDEVAKVGTQLTGVDSLISFMWDNLSAATNIPKTVLLGQQSGKVSGTQTDVQNYYSYIKSQQENILRPYLERLVRLLLKAKNVGNIDPDSIDWQLNFNPLWEQDSLTNAQTSLAKAQGLSYLVQCGALSPEEAHDAFLDTDKNNATNAFTGDSADAIKPFEQLTDSEKNDLVKKYNGETAKHKNWFKKLFK</sequence>